<reference evidence="3 4" key="1">
    <citation type="journal article" date="2021" name="Commun. Biol.">
        <title>The genome of Shorea leprosula (Dipterocarpaceae) highlights the ecological relevance of drought in aseasonal tropical rainforests.</title>
        <authorList>
            <person name="Ng K.K.S."/>
            <person name="Kobayashi M.J."/>
            <person name="Fawcett J.A."/>
            <person name="Hatakeyama M."/>
            <person name="Paape T."/>
            <person name="Ng C.H."/>
            <person name="Ang C.C."/>
            <person name="Tnah L.H."/>
            <person name="Lee C.T."/>
            <person name="Nishiyama T."/>
            <person name="Sese J."/>
            <person name="O'Brien M.J."/>
            <person name="Copetti D."/>
            <person name="Mohd Noor M.I."/>
            <person name="Ong R.C."/>
            <person name="Putra M."/>
            <person name="Sireger I.Z."/>
            <person name="Indrioko S."/>
            <person name="Kosugi Y."/>
            <person name="Izuno A."/>
            <person name="Isagi Y."/>
            <person name="Lee S.L."/>
            <person name="Shimizu K.K."/>
        </authorList>
    </citation>
    <scope>NUCLEOTIDE SEQUENCE [LARGE SCALE GENOMIC DNA]</scope>
    <source>
        <strain evidence="3">214</strain>
    </source>
</reference>
<dbReference type="PANTHER" id="PTHR33143">
    <property type="entry name" value="F16F4.1 PROTEIN-RELATED"/>
    <property type="match status" value="1"/>
</dbReference>
<accession>A0AAV5MAI4</accession>
<evidence type="ECO:0000256" key="1">
    <source>
        <dbReference type="SAM" id="MobiDB-lite"/>
    </source>
</evidence>
<evidence type="ECO:0000313" key="4">
    <source>
        <dbReference type="Proteomes" id="UP001054252"/>
    </source>
</evidence>
<dbReference type="PANTHER" id="PTHR33143:SF76">
    <property type="entry name" value="VQ MOTIF-CONTAINING PROTEIN 8, CHLOROPLASTIC"/>
    <property type="match status" value="1"/>
</dbReference>
<feature type="domain" description="VQ" evidence="2">
    <location>
        <begin position="55"/>
        <end position="78"/>
    </location>
</feature>
<dbReference type="AlphaFoldDB" id="A0AAV5MAI4"/>
<feature type="region of interest" description="Disordered" evidence="1">
    <location>
        <begin position="1"/>
        <end position="48"/>
    </location>
</feature>
<keyword evidence="4" id="KW-1185">Reference proteome</keyword>
<protein>
    <recommendedName>
        <fullName evidence="2">VQ domain-containing protein</fullName>
    </recommendedName>
</protein>
<dbReference type="GO" id="GO:0005634">
    <property type="term" value="C:nucleus"/>
    <property type="evidence" value="ECO:0007669"/>
    <property type="project" value="TreeGrafter"/>
</dbReference>
<dbReference type="InterPro" id="IPR008889">
    <property type="entry name" value="VQ"/>
</dbReference>
<proteinExistence type="predicted"/>
<evidence type="ECO:0000259" key="2">
    <source>
        <dbReference type="Pfam" id="PF05678"/>
    </source>
</evidence>
<gene>
    <name evidence="3" type="ORF">SLEP1_g53518</name>
</gene>
<sequence length="206" mass="22650">MTPAKSIVNINGQRPSPLKINKESHSIRKSSSSSSISDAPPKQKQRQPVIIYTDSPKIIHAQKQEFMALVQKLTGCHSRSSDFDDDHKTTSPLKGSSFKEEGIIKVVEENDSSSGLMDENCGRVVGNYSSTTADNVSSSSVSPIINTENPLFQDMPLFTPNSMNFFFSPRLMYRYANSSAISSPSNMSNSVLSPSVFDFIKGLPEY</sequence>
<name>A0AAV5MAI4_9ROSI</name>
<dbReference type="Pfam" id="PF05678">
    <property type="entry name" value="VQ"/>
    <property type="match status" value="1"/>
</dbReference>
<dbReference type="Proteomes" id="UP001054252">
    <property type="component" value="Unassembled WGS sequence"/>
</dbReference>
<comment type="caution">
    <text evidence="3">The sequence shown here is derived from an EMBL/GenBank/DDBJ whole genome shotgun (WGS) entry which is preliminary data.</text>
</comment>
<dbReference type="EMBL" id="BPVZ01000210">
    <property type="protein sequence ID" value="GKV46545.1"/>
    <property type="molecule type" value="Genomic_DNA"/>
</dbReference>
<evidence type="ECO:0000313" key="3">
    <source>
        <dbReference type="EMBL" id="GKV46545.1"/>
    </source>
</evidence>
<dbReference type="InterPro" id="IPR039607">
    <property type="entry name" value="VQ_8/17/18/20/21/25"/>
</dbReference>
<organism evidence="3 4">
    <name type="scientific">Rubroshorea leprosula</name>
    <dbReference type="NCBI Taxonomy" id="152421"/>
    <lineage>
        <taxon>Eukaryota</taxon>
        <taxon>Viridiplantae</taxon>
        <taxon>Streptophyta</taxon>
        <taxon>Embryophyta</taxon>
        <taxon>Tracheophyta</taxon>
        <taxon>Spermatophyta</taxon>
        <taxon>Magnoliopsida</taxon>
        <taxon>eudicotyledons</taxon>
        <taxon>Gunneridae</taxon>
        <taxon>Pentapetalae</taxon>
        <taxon>rosids</taxon>
        <taxon>malvids</taxon>
        <taxon>Malvales</taxon>
        <taxon>Dipterocarpaceae</taxon>
        <taxon>Rubroshorea</taxon>
    </lineage>
</organism>